<keyword evidence="1" id="KW-0315">Glutamine amidotransferase</keyword>
<dbReference type="eggNOG" id="COG0121">
    <property type="taxonomic scope" value="Bacteria"/>
</dbReference>
<protein>
    <recommendedName>
        <fullName evidence="2">Glutamine amidotransferase type-2 domain-containing protein</fullName>
    </recommendedName>
</protein>
<evidence type="ECO:0000313" key="3">
    <source>
        <dbReference type="EMBL" id="EAR21000.1"/>
    </source>
</evidence>
<organism evidence="3 4">
    <name type="scientific">Nitrococcus mobilis Nb-231</name>
    <dbReference type="NCBI Taxonomy" id="314278"/>
    <lineage>
        <taxon>Bacteria</taxon>
        <taxon>Pseudomonadati</taxon>
        <taxon>Pseudomonadota</taxon>
        <taxon>Gammaproteobacteria</taxon>
        <taxon>Chromatiales</taxon>
        <taxon>Ectothiorhodospiraceae</taxon>
        <taxon>Nitrococcus</taxon>
    </lineage>
</organism>
<dbReference type="STRING" id="314278.NB231_07517"/>
<reference evidence="3 4" key="1">
    <citation type="submission" date="2006-02" db="EMBL/GenBank/DDBJ databases">
        <authorList>
            <person name="Waterbury J."/>
            <person name="Ferriera S."/>
            <person name="Johnson J."/>
            <person name="Kravitz S."/>
            <person name="Halpern A."/>
            <person name="Remington K."/>
            <person name="Beeson K."/>
            <person name="Tran B."/>
            <person name="Rogers Y.-H."/>
            <person name="Friedman R."/>
            <person name="Venter J.C."/>
        </authorList>
    </citation>
    <scope>NUCLEOTIDE SEQUENCE [LARGE SCALE GENOMIC DNA]</scope>
    <source>
        <strain evidence="3 4">Nb-231</strain>
    </source>
</reference>
<comment type="caution">
    <text evidence="3">The sequence shown here is derived from an EMBL/GenBank/DDBJ whole genome shotgun (WGS) entry which is preliminary data.</text>
</comment>
<dbReference type="PANTHER" id="PTHR43187:SF1">
    <property type="entry name" value="GLUTAMINE AMIDOTRANSFERASE DUG3-RELATED"/>
    <property type="match status" value="1"/>
</dbReference>
<dbReference type="EMBL" id="AAOF01000013">
    <property type="protein sequence ID" value="EAR21000.1"/>
    <property type="molecule type" value="Genomic_DNA"/>
</dbReference>
<dbReference type="InterPro" id="IPR026869">
    <property type="entry name" value="EgtC-like"/>
</dbReference>
<dbReference type="SUPFAM" id="SSF56235">
    <property type="entry name" value="N-terminal nucleophile aminohydrolases (Ntn hydrolases)"/>
    <property type="match status" value="1"/>
</dbReference>
<proteinExistence type="predicted"/>
<dbReference type="InterPro" id="IPR029055">
    <property type="entry name" value="Ntn_hydrolases_N"/>
</dbReference>
<dbReference type="InterPro" id="IPR052373">
    <property type="entry name" value="Gamma-glu_amide_hydrolase"/>
</dbReference>
<dbReference type="AlphaFoldDB" id="A4BT98"/>
<dbReference type="PANTHER" id="PTHR43187">
    <property type="entry name" value="GLUTAMINE AMIDOTRANSFERASE DUG3-RELATED"/>
    <property type="match status" value="1"/>
</dbReference>
<name>A4BT98_9GAMM</name>
<dbReference type="PROSITE" id="PS51278">
    <property type="entry name" value="GATASE_TYPE_2"/>
    <property type="match status" value="1"/>
</dbReference>
<gene>
    <name evidence="3" type="ORF">NB231_07517</name>
</gene>
<sequence>MGKPVYLERFLLAPEHNLIHQAWSPREMRSAALNADGFGFGWYDDTGCPVAYRNIQPAWADPNLAALGHTLRRELWLANVRSATEGFASGYANTQPFTDGRLLFLHNGFVNEFAEDLRPRLRGWLQSDIEATIHGNTDSEYLFAVIRQLAAEGPQSPSLLLRRLMDTLGSWVSAGRALLNIALTDGTEIAATRHAIGAECPTLYATDSEPLYSQGAVIASEPLTAGAHWEAVPAHHLVTLNGARPPRITAL</sequence>
<evidence type="ECO:0000313" key="4">
    <source>
        <dbReference type="Proteomes" id="UP000003374"/>
    </source>
</evidence>
<evidence type="ECO:0000259" key="2">
    <source>
        <dbReference type="PROSITE" id="PS51278"/>
    </source>
</evidence>
<dbReference type="InterPro" id="IPR017932">
    <property type="entry name" value="GATase_2_dom"/>
</dbReference>
<keyword evidence="4" id="KW-1185">Reference proteome</keyword>
<evidence type="ECO:0000256" key="1">
    <source>
        <dbReference type="ARBA" id="ARBA00022962"/>
    </source>
</evidence>
<dbReference type="HOGENOM" id="CLU_042555_0_0_6"/>
<dbReference type="Gene3D" id="3.60.20.10">
    <property type="entry name" value="Glutamine Phosphoribosylpyrophosphate, subunit 1, domain 1"/>
    <property type="match status" value="1"/>
</dbReference>
<dbReference type="Proteomes" id="UP000003374">
    <property type="component" value="Unassembled WGS sequence"/>
</dbReference>
<dbReference type="CDD" id="cd01908">
    <property type="entry name" value="YafJ"/>
    <property type="match status" value="1"/>
</dbReference>
<dbReference type="Pfam" id="PF13230">
    <property type="entry name" value="GATase_4"/>
    <property type="match status" value="1"/>
</dbReference>
<accession>A4BT98</accession>
<feature type="domain" description="Glutamine amidotransferase type-2" evidence="2">
    <location>
        <begin position="1"/>
        <end position="251"/>
    </location>
</feature>